<evidence type="ECO:0000256" key="1">
    <source>
        <dbReference type="SAM" id="MobiDB-lite"/>
    </source>
</evidence>
<feature type="compositionally biased region" description="Low complexity" evidence="1">
    <location>
        <begin position="32"/>
        <end position="50"/>
    </location>
</feature>
<dbReference type="PROSITE" id="PS51257">
    <property type="entry name" value="PROKAR_LIPOPROTEIN"/>
    <property type="match status" value="1"/>
</dbReference>
<evidence type="ECO:0000256" key="2">
    <source>
        <dbReference type="SAM" id="SignalP"/>
    </source>
</evidence>
<reference evidence="3 4" key="1">
    <citation type="submission" date="2020-08" db="EMBL/GenBank/DDBJ databases">
        <title>A Genomic Blueprint of the Chicken Gut Microbiome.</title>
        <authorList>
            <person name="Gilroy R."/>
            <person name="Ravi A."/>
            <person name="Getino M."/>
            <person name="Pursley I."/>
            <person name="Horton D.L."/>
            <person name="Alikhan N.-F."/>
            <person name="Baker D."/>
            <person name="Gharbi K."/>
            <person name="Hall N."/>
            <person name="Watson M."/>
            <person name="Adriaenssens E.M."/>
            <person name="Foster-Nyarko E."/>
            <person name="Jarju S."/>
            <person name="Secka A."/>
            <person name="Antonio M."/>
            <person name="Oren A."/>
            <person name="Chaudhuri R."/>
            <person name="La Ragione R.M."/>
            <person name="Hildebrand F."/>
            <person name="Pallen M.J."/>
        </authorList>
    </citation>
    <scope>NUCLEOTIDE SEQUENCE [LARGE SCALE GENOMIC DNA]</scope>
    <source>
        <strain evidence="3 4">Sa2CUA8</strain>
    </source>
</reference>
<feature type="region of interest" description="Disordered" evidence="1">
    <location>
        <begin position="26"/>
        <end position="69"/>
    </location>
</feature>
<feature type="signal peptide" evidence="2">
    <location>
        <begin position="1"/>
        <end position="29"/>
    </location>
</feature>
<name>A0ABR8V5Z0_9CELL</name>
<keyword evidence="2" id="KW-0732">Signal</keyword>
<dbReference type="Proteomes" id="UP000633601">
    <property type="component" value="Unassembled WGS sequence"/>
</dbReference>
<gene>
    <name evidence="3" type="ORF">H9640_15985</name>
</gene>
<evidence type="ECO:0000313" key="3">
    <source>
        <dbReference type="EMBL" id="MBD8000052.1"/>
    </source>
</evidence>
<comment type="caution">
    <text evidence="3">The sequence shown here is derived from an EMBL/GenBank/DDBJ whole genome shotgun (WGS) entry which is preliminary data.</text>
</comment>
<protein>
    <submittedName>
        <fullName evidence="3">Uncharacterized protein</fullName>
    </submittedName>
</protein>
<dbReference type="RefSeq" id="WP_191791777.1">
    <property type="nucleotide sequence ID" value="NZ_JACSQE010000014.1"/>
</dbReference>
<feature type="chain" id="PRO_5045364989" evidence="2">
    <location>
        <begin position="30"/>
        <end position="236"/>
    </location>
</feature>
<evidence type="ECO:0000313" key="4">
    <source>
        <dbReference type="Proteomes" id="UP000633601"/>
    </source>
</evidence>
<dbReference type="EMBL" id="JACSQE010000014">
    <property type="protein sequence ID" value="MBD8000052.1"/>
    <property type="molecule type" value="Genomic_DNA"/>
</dbReference>
<sequence length="236" mass="24034">MRTTARTLPLVVLSVVALTLGGCATSDTAGGSPSPSASSPAAPSPSVSTPAPTPSSPPEEAVDPHPPFDELVISTAGLGPLTIDVPPETNPGAAMIEWVPNACEEWDPQTPGRWVSTYALPDGSQPLGVFVGDMGVGWIDVLQAGPHTAEGVGIGTDLATLQATYPNLVAGTPGAVSNVWWLKDDKGILAFETQGDEHGLQPAGTAEKVVLMRVLTSTGDPDFTAANTDQVAGGCF</sequence>
<organism evidence="3 4">
    <name type="scientific">Oerskovia gallyi</name>
    <dbReference type="NCBI Taxonomy" id="2762226"/>
    <lineage>
        <taxon>Bacteria</taxon>
        <taxon>Bacillati</taxon>
        <taxon>Actinomycetota</taxon>
        <taxon>Actinomycetes</taxon>
        <taxon>Micrococcales</taxon>
        <taxon>Cellulomonadaceae</taxon>
        <taxon>Oerskovia</taxon>
    </lineage>
</organism>
<accession>A0ABR8V5Z0</accession>
<proteinExistence type="predicted"/>
<keyword evidence="4" id="KW-1185">Reference proteome</keyword>